<comment type="caution">
    <text evidence="1">The sequence shown here is derived from an EMBL/GenBank/DDBJ whole genome shotgun (WGS) entry which is preliminary data.</text>
</comment>
<reference evidence="1 2" key="1">
    <citation type="submission" date="2015-01" db="EMBL/GenBank/DDBJ databases">
        <title>Evolution of Trichinella species and genotypes.</title>
        <authorList>
            <person name="Korhonen P.K."/>
            <person name="Edoardo P."/>
            <person name="Giuseppe L.R."/>
            <person name="Gasser R.B."/>
        </authorList>
    </citation>
    <scope>NUCLEOTIDE SEQUENCE [LARGE SCALE GENOMIC DNA]</scope>
    <source>
        <strain evidence="1">ISS588</strain>
    </source>
</reference>
<protein>
    <submittedName>
        <fullName evidence="1">Uncharacterized protein</fullName>
    </submittedName>
</protein>
<accession>A0A0V1GQZ8</accession>
<evidence type="ECO:0000313" key="1">
    <source>
        <dbReference type="EMBL" id="KRZ00702.1"/>
    </source>
</evidence>
<keyword evidence="2" id="KW-1185">Reference proteome</keyword>
<sequence length="71" mass="8410">MESEDCLWSRKEQIQNRYRNVQAADMVVYVQNNLWAVPQTHKQLKQRWDNYGSCLCPGESTLLPPCHIKFL</sequence>
<dbReference type="EMBL" id="JYDS01000764">
    <property type="protein sequence ID" value="KRZ00702.1"/>
    <property type="molecule type" value="Genomic_DNA"/>
</dbReference>
<dbReference type="AlphaFoldDB" id="A0A0V1GQZ8"/>
<name>A0A0V1GQZ8_TRIPS</name>
<evidence type="ECO:0000313" key="2">
    <source>
        <dbReference type="Proteomes" id="UP000054805"/>
    </source>
</evidence>
<organism evidence="1 2">
    <name type="scientific">Trichinella pseudospiralis</name>
    <name type="common">Parasitic roundworm</name>
    <dbReference type="NCBI Taxonomy" id="6337"/>
    <lineage>
        <taxon>Eukaryota</taxon>
        <taxon>Metazoa</taxon>
        <taxon>Ecdysozoa</taxon>
        <taxon>Nematoda</taxon>
        <taxon>Enoplea</taxon>
        <taxon>Dorylaimia</taxon>
        <taxon>Trichinellida</taxon>
        <taxon>Trichinellidae</taxon>
        <taxon>Trichinella</taxon>
    </lineage>
</organism>
<dbReference type="Proteomes" id="UP000054805">
    <property type="component" value="Unassembled WGS sequence"/>
</dbReference>
<gene>
    <name evidence="1" type="ORF">T4B_14736</name>
</gene>
<proteinExistence type="predicted"/>